<accession>A0A9D4GVI3</accession>
<sequence>MKLSSLLESPWPLLHVQSHSYSDVSDVTLMTTQSEIMKFGTNTERNCYAKNGKGLFTTKTIAVL</sequence>
<reference evidence="1" key="2">
    <citation type="submission" date="2020-11" db="EMBL/GenBank/DDBJ databases">
        <authorList>
            <person name="McCartney M.A."/>
            <person name="Auch B."/>
            <person name="Kono T."/>
            <person name="Mallez S."/>
            <person name="Becker A."/>
            <person name="Gohl D.M."/>
            <person name="Silverstein K.A.T."/>
            <person name="Koren S."/>
            <person name="Bechman K.B."/>
            <person name="Herman A."/>
            <person name="Abrahante J.E."/>
            <person name="Garbe J."/>
        </authorList>
    </citation>
    <scope>NUCLEOTIDE SEQUENCE</scope>
    <source>
        <strain evidence="1">Duluth1</strain>
        <tissue evidence="1">Whole animal</tissue>
    </source>
</reference>
<gene>
    <name evidence="1" type="ORF">DPMN_124399</name>
</gene>
<evidence type="ECO:0000313" key="2">
    <source>
        <dbReference type="Proteomes" id="UP000828390"/>
    </source>
</evidence>
<name>A0A9D4GVI3_DREPO</name>
<dbReference type="EMBL" id="JAIWYP010000005">
    <property type="protein sequence ID" value="KAH3822613.1"/>
    <property type="molecule type" value="Genomic_DNA"/>
</dbReference>
<dbReference type="AlphaFoldDB" id="A0A9D4GVI3"/>
<protein>
    <submittedName>
        <fullName evidence="1">Uncharacterized protein</fullName>
    </submittedName>
</protein>
<organism evidence="1 2">
    <name type="scientific">Dreissena polymorpha</name>
    <name type="common">Zebra mussel</name>
    <name type="synonym">Mytilus polymorpha</name>
    <dbReference type="NCBI Taxonomy" id="45954"/>
    <lineage>
        <taxon>Eukaryota</taxon>
        <taxon>Metazoa</taxon>
        <taxon>Spiralia</taxon>
        <taxon>Lophotrochozoa</taxon>
        <taxon>Mollusca</taxon>
        <taxon>Bivalvia</taxon>
        <taxon>Autobranchia</taxon>
        <taxon>Heteroconchia</taxon>
        <taxon>Euheterodonta</taxon>
        <taxon>Imparidentia</taxon>
        <taxon>Neoheterodontei</taxon>
        <taxon>Myida</taxon>
        <taxon>Dreissenoidea</taxon>
        <taxon>Dreissenidae</taxon>
        <taxon>Dreissena</taxon>
    </lineage>
</organism>
<keyword evidence="2" id="KW-1185">Reference proteome</keyword>
<reference evidence="1" key="1">
    <citation type="journal article" date="2019" name="bioRxiv">
        <title>The Genome of the Zebra Mussel, Dreissena polymorpha: A Resource for Invasive Species Research.</title>
        <authorList>
            <person name="McCartney M.A."/>
            <person name="Auch B."/>
            <person name="Kono T."/>
            <person name="Mallez S."/>
            <person name="Zhang Y."/>
            <person name="Obille A."/>
            <person name="Becker A."/>
            <person name="Abrahante J.E."/>
            <person name="Garbe J."/>
            <person name="Badalamenti J.P."/>
            <person name="Herman A."/>
            <person name="Mangelson H."/>
            <person name="Liachko I."/>
            <person name="Sullivan S."/>
            <person name="Sone E.D."/>
            <person name="Koren S."/>
            <person name="Silverstein K.A.T."/>
            <person name="Beckman K.B."/>
            <person name="Gohl D.M."/>
        </authorList>
    </citation>
    <scope>NUCLEOTIDE SEQUENCE</scope>
    <source>
        <strain evidence="1">Duluth1</strain>
        <tissue evidence="1">Whole animal</tissue>
    </source>
</reference>
<proteinExistence type="predicted"/>
<dbReference type="Proteomes" id="UP000828390">
    <property type="component" value="Unassembled WGS sequence"/>
</dbReference>
<evidence type="ECO:0000313" key="1">
    <source>
        <dbReference type="EMBL" id="KAH3822613.1"/>
    </source>
</evidence>
<comment type="caution">
    <text evidence="1">The sequence shown here is derived from an EMBL/GenBank/DDBJ whole genome shotgun (WGS) entry which is preliminary data.</text>
</comment>